<evidence type="ECO:0000313" key="1">
    <source>
        <dbReference type="EMBL" id="KAK1866878.1"/>
    </source>
</evidence>
<proteinExistence type="predicted"/>
<keyword evidence="2" id="KW-1185">Reference proteome</keyword>
<organism evidence="1 2">
    <name type="scientific">Pyropia yezoensis</name>
    <name type="common">Susabi-nori</name>
    <name type="synonym">Porphyra yezoensis</name>
    <dbReference type="NCBI Taxonomy" id="2788"/>
    <lineage>
        <taxon>Eukaryota</taxon>
        <taxon>Rhodophyta</taxon>
        <taxon>Bangiophyceae</taxon>
        <taxon>Bangiales</taxon>
        <taxon>Bangiaceae</taxon>
        <taxon>Pyropia</taxon>
    </lineage>
</organism>
<accession>A0ACC3CAG9</accession>
<evidence type="ECO:0000313" key="2">
    <source>
        <dbReference type="Proteomes" id="UP000798662"/>
    </source>
</evidence>
<comment type="caution">
    <text evidence="1">The sequence shown here is derived from an EMBL/GenBank/DDBJ whole genome shotgun (WGS) entry which is preliminary data.</text>
</comment>
<gene>
    <name evidence="1" type="ORF">I4F81_009390</name>
</gene>
<protein>
    <submittedName>
        <fullName evidence="1">Uncharacterized protein</fullName>
    </submittedName>
</protein>
<reference evidence="1" key="1">
    <citation type="submission" date="2019-11" db="EMBL/GenBank/DDBJ databases">
        <title>Nori genome reveals adaptations in red seaweeds to the harsh intertidal environment.</title>
        <authorList>
            <person name="Wang D."/>
            <person name="Mao Y."/>
        </authorList>
    </citation>
    <scope>NUCLEOTIDE SEQUENCE</scope>
    <source>
        <tissue evidence="1">Gametophyte</tissue>
    </source>
</reference>
<dbReference type="EMBL" id="CM020619">
    <property type="protein sequence ID" value="KAK1866878.1"/>
    <property type="molecule type" value="Genomic_DNA"/>
</dbReference>
<dbReference type="Proteomes" id="UP000798662">
    <property type="component" value="Chromosome 2"/>
</dbReference>
<name>A0ACC3CAG9_PYRYE</name>
<sequence length="390" mass="42741">MGSMAPSGSRGVSAVGLPLGGGRAFRGDSLAAASDDNAIVDHQMAELDHAATDHATAERPARRRRVVAAGNDVIAPGRHYATLSAELRAAYEALNDWERSRPIISPRKRCCPGMFDSYRLRALQRFALTCGEGAGLTGAEQERLYDLLDIWDGTKPGMPVDAGHNLNLRDVFKSPNAFKNALRDDVDAALLAAGWRKVTLEQNGDTFHAFFRSVLDVIMALIRDSGDVQYWSGGDGPAPLTARRETPMDGDAFRMCEQEVHREHGPHSLVLGLHVYSDAKQISKSGAFKLYPLRVRVVNVITDEVRFVTVAYIPVVRKRTEAGAEEKARRRRSAVLQRVLYLAFRTAIGASHSGKEVLVGDRVLLAFPRILLYLADLPEEKAVLCINSGE</sequence>